<feature type="region of interest" description="Disordered" evidence="1">
    <location>
        <begin position="1"/>
        <end position="47"/>
    </location>
</feature>
<evidence type="ECO:0000313" key="3">
    <source>
        <dbReference type="Proteomes" id="UP001150217"/>
    </source>
</evidence>
<feature type="non-terminal residue" evidence="2">
    <location>
        <position position="1"/>
    </location>
</feature>
<dbReference type="EMBL" id="JANVFT010000067">
    <property type="protein sequence ID" value="KAJ4477598.1"/>
    <property type="molecule type" value="Genomic_DNA"/>
</dbReference>
<feature type="compositionally biased region" description="Basic and acidic residues" evidence="1">
    <location>
        <begin position="30"/>
        <end position="47"/>
    </location>
</feature>
<evidence type="ECO:0000313" key="2">
    <source>
        <dbReference type="EMBL" id="KAJ4477598.1"/>
    </source>
</evidence>
<organism evidence="2 3">
    <name type="scientific">Lentinula lateritia</name>
    <dbReference type="NCBI Taxonomy" id="40482"/>
    <lineage>
        <taxon>Eukaryota</taxon>
        <taxon>Fungi</taxon>
        <taxon>Dikarya</taxon>
        <taxon>Basidiomycota</taxon>
        <taxon>Agaricomycotina</taxon>
        <taxon>Agaricomycetes</taxon>
        <taxon>Agaricomycetidae</taxon>
        <taxon>Agaricales</taxon>
        <taxon>Marasmiineae</taxon>
        <taxon>Omphalotaceae</taxon>
        <taxon>Lentinula</taxon>
    </lineage>
</organism>
<comment type="caution">
    <text evidence="2">The sequence shown here is derived from an EMBL/GenBank/DDBJ whole genome shotgun (WGS) entry which is preliminary data.</text>
</comment>
<reference evidence="2" key="1">
    <citation type="submission" date="2022-08" db="EMBL/GenBank/DDBJ databases">
        <title>A Global Phylogenomic Analysis of the Shiitake Genus Lentinula.</title>
        <authorList>
            <consortium name="DOE Joint Genome Institute"/>
            <person name="Sierra-Patev S."/>
            <person name="Min B."/>
            <person name="Naranjo-Ortiz M."/>
            <person name="Looney B."/>
            <person name="Konkel Z."/>
            <person name="Slot J.C."/>
            <person name="Sakamoto Y."/>
            <person name="Steenwyk J.L."/>
            <person name="Rokas A."/>
            <person name="Carro J."/>
            <person name="Camarero S."/>
            <person name="Ferreira P."/>
            <person name="Molpeceres G."/>
            <person name="Ruiz-Duenas F.J."/>
            <person name="Serrano A."/>
            <person name="Henrissat B."/>
            <person name="Drula E."/>
            <person name="Hughes K.W."/>
            <person name="Mata J.L."/>
            <person name="Ishikawa N.K."/>
            <person name="Vargas-Isla R."/>
            <person name="Ushijima S."/>
            <person name="Smith C.A."/>
            <person name="Ahrendt S."/>
            <person name="Andreopoulos W."/>
            <person name="He G."/>
            <person name="Labutti K."/>
            <person name="Lipzen A."/>
            <person name="Ng V."/>
            <person name="Riley R."/>
            <person name="Sandor L."/>
            <person name="Barry K."/>
            <person name="Martinez A.T."/>
            <person name="Xiao Y."/>
            <person name="Gibbons J.G."/>
            <person name="Terashima K."/>
            <person name="Grigoriev I.V."/>
            <person name="Hibbett D.S."/>
        </authorList>
    </citation>
    <scope>NUCLEOTIDE SEQUENCE</scope>
    <source>
        <strain evidence="2">RHP3577 ss4</strain>
    </source>
</reference>
<protein>
    <submittedName>
        <fullName evidence="2">Uncharacterized protein</fullName>
    </submittedName>
</protein>
<evidence type="ECO:0000256" key="1">
    <source>
        <dbReference type="SAM" id="MobiDB-lite"/>
    </source>
</evidence>
<gene>
    <name evidence="2" type="ORF">C8R41DRAFT_705250</name>
</gene>
<accession>A0ABQ8V6X3</accession>
<sequence>KVSTNLPEHAPVNAKSIGAPHDPDREEDDVPTRESHRGRDRECERQRANMSRLISCNSAHSFWGYVREWTDAKKRPVRVTASQLHDVFKARLNPLPDPPQHFDNNIRQLNAALSDSIPRTTLDHTNGQFFSRPIS</sequence>
<dbReference type="Proteomes" id="UP001150217">
    <property type="component" value="Unassembled WGS sequence"/>
</dbReference>
<proteinExistence type="predicted"/>
<feature type="non-terminal residue" evidence="2">
    <location>
        <position position="135"/>
    </location>
</feature>
<name>A0ABQ8V6X3_9AGAR</name>
<keyword evidence="3" id="KW-1185">Reference proteome</keyword>